<proteinExistence type="predicted"/>
<sequence length="534" mass="59570">MPRRSSSVALLVTLVLHSTVLCFAYTAHYPAAPRVATSTRPSSKRRDTLQCVVTTPHERLASKLTESLIQEPSKFVRFKLTNYPAPSEDSAYPVIQKLQARFVSNANTDNVPTRLQVVYTHPTSTTTKNYDLTEAAHILTKHLSPTGPLKAARLFTTTEDWVLEAGRRMDKARFYKNKPTFTTLKIAEHDRKKKRRLTLTPFHEVSGEGQRLVDREKPLSSPSKRKDSFLDVYGILGADGRPKAGMKEKFRQIEKFVEILASLLERETDESLSVTDFGPSVVKALSVLDAGCGKGYLTFAAYEYLTSKGWKAQVRGVEMRRDLVDQANAVASQLGYAPGLTFIRGTIADLTAAAEVEGERYDVVIALHACDTATDDCLYLGVQTGAPVIIASPCCHKEIRRQMRKGQPGDLTVSLQPIVKHGILLERQAEIVTDSLRVLGLQLAGYQAQIFEWINDEETSKNLMLTASKRRRPLSAKKVIELRRQLGEMIGMFGVKSQHLLTLLKIDTAQKLNESAEDMNKDIEGDLDANRRKL</sequence>
<dbReference type="GO" id="GO:0005737">
    <property type="term" value="C:cytoplasm"/>
    <property type="evidence" value="ECO:0007669"/>
    <property type="project" value="TreeGrafter"/>
</dbReference>
<dbReference type="PANTHER" id="PTHR13369:SF3">
    <property type="entry name" value="METHYLTRANSFERASE DOMAIN-CONTAINING PROTEIN"/>
    <property type="match status" value="1"/>
</dbReference>
<protein>
    <submittedName>
        <fullName evidence="4">Sam-dependent methyltransferase</fullName>
    </submittedName>
</protein>
<keyword evidence="4" id="KW-0808">Transferase</keyword>
<feature type="domain" description="Methyltransferase" evidence="3">
    <location>
        <begin position="248"/>
        <end position="402"/>
    </location>
</feature>
<dbReference type="PANTHER" id="PTHR13369">
    <property type="match status" value="1"/>
</dbReference>
<dbReference type="GO" id="GO:0008168">
    <property type="term" value="F:methyltransferase activity"/>
    <property type="evidence" value="ECO:0007669"/>
    <property type="project" value="UniProtKB-KW"/>
</dbReference>
<feature type="chain" id="PRO_5004901625" evidence="2">
    <location>
        <begin position="25"/>
        <end position="534"/>
    </location>
</feature>
<keyword evidence="4" id="KW-0489">Methyltransferase</keyword>
<accession>W7U5Z7</accession>
<evidence type="ECO:0000256" key="2">
    <source>
        <dbReference type="SAM" id="SignalP"/>
    </source>
</evidence>
<keyword evidence="1" id="KW-0175">Coiled coil</keyword>
<evidence type="ECO:0000256" key="1">
    <source>
        <dbReference type="SAM" id="Coils"/>
    </source>
</evidence>
<dbReference type="EMBL" id="AZIL01000352">
    <property type="protein sequence ID" value="EWM28251.1"/>
    <property type="molecule type" value="Genomic_DNA"/>
</dbReference>
<evidence type="ECO:0000259" key="3">
    <source>
        <dbReference type="Pfam" id="PF13679"/>
    </source>
</evidence>
<dbReference type="Gene3D" id="3.40.50.150">
    <property type="entry name" value="Vaccinia Virus protein VP39"/>
    <property type="match status" value="1"/>
</dbReference>
<dbReference type="CDD" id="cd02440">
    <property type="entry name" value="AdoMet_MTases"/>
    <property type="match status" value="1"/>
</dbReference>
<dbReference type="InterPro" id="IPR025714">
    <property type="entry name" value="Methyltranfer_dom"/>
</dbReference>
<keyword evidence="5" id="KW-1185">Reference proteome</keyword>
<organism evidence="4 5">
    <name type="scientific">Nannochloropsis gaditana</name>
    <dbReference type="NCBI Taxonomy" id="72520"/>
    <lineage>
        <taxon>Eukaryota</taxon>
        <taxon>Sar</taxon>
        <taxon>Stramenopiles</taxon>
        <taxon>Ochrophyta</taxon>
        <taxon>Eustigmatophyceae</taxon>
        <taxon>Eustigmatales</taxon>
        <taxon>Monodopsidaceae</taxon>
        <taxon>Nannochloropsis</taxon>
    </lineage>
</organism>
<feature type="coiled-coil region" evidence="1">
    <location>
        <begin position="506"/>
        <end position="533"/>
    </location>
</feature>
<dbReference type="Proteomes" id="UP000019335">
    <property type="component" value="Chromosome 5"/>
</dbReference>
<evidence type="ECO:0000313" key="5">
    <source>
        <dbReference type="Proteomes" id="UP000019335"/>
    </source>
</evidence>
<keyword evidence="2" id="KW-0732">Signal</keyword>
<feature type="signal peptide" evidence="2">
    <location>
        <begin position="1"/>
        <end position="24"/>
    </location>
</feature>
<dbReference type="SUPFAM" id="SSF53335">
    <property type="entry name" value="S-adenosyl-L-methionine-dependent methyltransferases"/>
    <property type="match status" value="1"/>
</dbReference>
<dbReference type="AlphaFoldDB" id="W7U5Z7"/>
<reference evidence="4 5" key="1">
    <citation type="journal article" date="2014" name="Mol. Plant">
        <title>Chromosome Scale Genome Assembly and Transcriptome Profiling of Nannochloropsis gaditana in Nitrogen Depletion.</title>
        <authorList>
            <person name="Corteggiani Carpinelli E."/>
            <person name="Telatin A."/>
            <person name="Vitulo N."/>
            <person name="Forcato C."/>
            <person name="D'Angelo M."/>
            <person name="Schiavon R."/>
            <person name="Vezzi A."/>
            <person name="Giacometti G.M."/>
            <person name="Morosinotto T."/>
            <person name="Valle G."/>
        </authorList>
    </citation>
    <scope>NUCLEOTIDE SEQUENCE [LARGE SCALE GENOMIC DNA]</scope>
    <source>
        <strain evidence="4 5">B-31</strain>
    </source>
</reference>
<evidence type="ECO:0000313" key="4">
    <source>
        <dbReference type="EMBL" id="EWM28251.1"/>
    </source>
</evidence>
<dbReference type="GO" id="GO:0032259">
    <property type="term" value="P:methylation"/>
    <property type="evidence" value="ECO:0007669"/>
    <property type="project" value="UniProtKB-KW"/>
</dbReference>
<dbReference type="Pfam" id="PF13679">
    <property type="entry name" value="Methyltransf_32"/>
    <property type="match status" value="1"/>
</dbReference>
<dbReference type="InterPro" id="IPR029063">
    <property type="entry name" value="SAM-dependent_MTases_sf"/>
</dbReference>
<gene>
    <name evidence="4" type="ORF">Naga_100004g108</name>
</gene>
<comment type="caution">
    <text evidence="4">The sequence shown here is derived from an EMBL/GenBank/DDBJ whole genome shotgun (WGS) entry which is preliminary data.</text>
</comment>
<name>W7U5Z7_9STRA</name>
<dbReference type="OrthoDB" id="547169at2759"/>